<reference evidence="2 3" key="1">
    <citation type="submission" date="2018-02" db="EMBL/GenBank/DDBJ databases">
        <title>novel marine gammaproteobacteria from coastal saline agro ecosystem.</title>
        <authorList>
            <person name="Krishnan R."/>
            <person name="Ramesh Kumar N."/>
        </authorList>
    </citation>
    <scope>NUCLEOTIDE SEQUENCE [LARGE SCALE GENOMIC DNA]</scope>
    <source>
        <strain evidence="2 3">228</strain>
    </source>
</reference>
<feature type="domain" description="HTH-like" evidence="1">
    <location>
        <begin position="1"/>
        <end position="34"/>
    </location>
</feature>
<organism evidence="2 3">
    <name type="scientific">Proteobacteria bacterium 228</name>
    <dbReference type="NCBI Taxonomy" id="2083153"/>
    <lineage>
        <taxon>Bacteria</taxon>
        <taxon>Pseudomonadati</taxon>
        <taxon>Pseudomonadota</taxon>
    </lineage>
</organism>
<comment type="caution">
    <text evidence="2">The sequence shown here is derived from an EMBL/GenBank/DDBJ whole genome shotgun (WGS) entry which is preliminary data.</text>
</comment>
<dbReference type="InterPro" id="IPR025948">
    <property type="entry name" value="HTH-like_dom"/>
</dbReference>
<evidence type="ECO:0000259" key="1">
    <source>
        <dbReference type="Pfam" id="PF13276"/>
    </source>
</evidence>
<evidence type="ECO:0000313" key="2">
    <source>
        <dbReference type="EMBL" id="PPC75123.1"/>
    </source>
</evidence>
<dbReference type="EMBL" id="PRLP01000107">
    <property type="protein sequence ID" value="PPC75123.1"/>
    <property type="molecule type" value="Genomic_DNA"/>
</dbReference>
<name>A0A2S5KKG0_9PROT</name>
<proteinExistence type="predicted"/>
<dbReference type="Proteomes" id="UP000238196">
    <property type="component" value="Unassembled WGS sequence"/>
</dbReference>
<gene>
    <name evidence="2" type="ORF">C4K68_22185</name>
</gene>
<accession>A0A2S5KKG0</accession>
<dbReference type="Pfam" id="PF13276">
    <property type="entry name" value="HTH_21"/>
    <property type="match status" value="1"/>
</dbReference>
<dbReference type="AlphaFoldDB" id="A0A2S5KKG0"/>
<protein>
    <recommendedName>
        <fullName evidence="1">HTH-like domain-containing protein</fullName>
    </recommendedName>
</protein>
<evidence type="ECO:0000313" key="3">
    <source>
        <dbReference type="Proteomes" id="UP000238196"/>
    </source>
</evidence>
<sequence>MMKQLAMQGVAMGRYKVTRLMAEAGLMSRQPGKHRYK</sequence>